<dbReference type="SMART" id="SM00906">
    <property type="entry name" value="Fungal_trans"/>
    <property type="match status" value="1"/>
</dbReference>
<feature type="compositionally biased region" description="Low complexity" evidence="4">
    <location>
        <begin position="1"/>
        <end position="10"/>
    </location>
</feature>
<feature type="compositionally biased region" description="Polar residues" evidence="4">
    <location>
        <begin position="440"/>
        <end position="450"/>
    </location>
</feature>
<feature type="compositionally biased region" description="Low complexity" evidence="4">
    <location>
        <begin position="330"/>
        <end position="351"/>
    </location>
</feature>
<dbReference type="InterPro" id="IPR007219">
    <property type="entry name" value="XnlR_reg_dom"/>
</dbReference>
<protein>
    <recommendedName>
        <fullName evidence="5">Zn(2)-C6 fungal-type domain-containing protein</fullName>
    </recommendedName>
</protein>
<feature type="region of interest" description="Disordered" evidence="4">
    <location>
        <begin position="1005"/>
        <end position="1024"/>
    </location>
</feature>
<dbReference type="GO" id="GO:0006351">
    <property type="term" value="P:DNA-templated transcription"/>
    <property type="evidence" value="ECO:0007669"/>
    <property type="project" value="InterPro"/>
</dbReference>
<evidence type="ECO:0000256" key="3">
    <source>
        <dbReference type="ARBA" id="ARBA00023242"/>
    </source>
</evidence>
<gene>
    <name evidence="6" type="ORF">C8J55DRAFT_11249</name>
</gene>
<dbReference type="PANTHER" id="PTHR31001:SF56">
    <property type="entry name" value="ZN(2)-C6 FUNGAL-TYPE DOMAIN-CONTAINING PROTEIN"/>
    <property type="match status" value="1"/>
</dbReference>
<comment type="caution">
    <text evidence="6">The sequence shown here is derived from an EMBL/GenBank/DDBJ whole genome shotgun (WGS) entry which is preliminary data.</text>
</comment>
<dbReference type="PANTHER" id="PTHR31001">
    <property type="entry name" value="UNCHARACTERIZED TRANSCRIPTIONAL REGULATORY PROTEIN"/>
    <property type="match status" value="1"/>
</dbReference>
<dbReference type="EMBL" id="JANVFS010000001">
    <property type="protein sequence ID" value="KAJ4496104.1"/>
    <property type="molecule type" value="Genomic_DNA"/>
</dbReference>
<feature type="region of interest" description="Disordered" evidence="4">
    <location>
        <begin position="436"/>
        <end position="459"/>
    </location>
</feature>
<dbReference type="GO" id="GO:0008270">
    <property type="term" value="F:zinc ion binding"/>
    <property type="evidence" value="ECO:0007669"/>
    <property type="project" value="InterPro"/>
</dbReference>
<evidence type="ECO:0000313" key="7">
    <source>
        <dbReference type="Proteomes" id="UP001150238"/>
    </source>
</evidence>
<feature type="region of interest" description="Disordered" evidence="4">
    <location>
        <begin position="212"/>
        <end position="233"/>
    </location>
</feature>
<evidence type="ECO:0000256" key="4">
    <source>
        <dbReference type="SAM" id="MobiDB-lite"/>
    </source>
</evidence>
<dbReference type="PROSITE" id="PS00463">
    <property type="entry name" value="ZN2_CY6_FUNGAL_1"/>
    <property type="match status" value="1"/>
</dbReference>
<evidence type="ECO:0000256" key="2">
    <source>
        <dbReference type="ARBA" id="ARBA00022723"/>
    </source>
</evidence>
<feature type="region of interest" description="Disordered" evidence="4">
    <location>
        <begin position="792"/>
        <end position="830"/>
    </location>
</feature>
<reference evidence="6" key="1">
    <citation type="submission" date="2022-08" db="EMBL/GenBank/DDBJ databases">
        <authorList>
            <consortium name="DOE Joint Genome Institute"/>
            <person name="Min B."/>
            <person name="Riley R."/>
            <person name="Sierra-Patev S."/>
            <person name="Naranjo-Ortiz M."/>
            <person name="Looney B."/>
            <person name="Konkel Z."/>
            <person name="Slot J.C."/>
            <person name="Sakamoto Y."/>
            <person name="Steenwyk J.L."/>
            <person name="Rokas A."/>
            <person name="Carro J."/>
            <person name="Camarero S."/>
            <person name="Ferreira P."/>
            <person name="Molpeceres G."/>
            <person name="Ruiz-Duenas F.J."/>
            <person name="Serrano A."/>
            <person name="Henrissat B."/>
            <person name="Drula E."/>
            <person name="Hughes K.W."/>
            <person name="Mata J.L."/>
            <person name="Ishikawa N.K."/>
            <person name="Vargas-Isla R."/>
            <person name="Ushijima S."/>
            <person name="Smith C.A."/>
            <person name="Ahrendt S."/>
            <person name="Andreopoulos W."/>
            <person name="He G."/>
            <person name="Labutti K."/>
            <person name="Lipzen A."/>
            <person name="Ng V."/>
            <person name="Sandor L."/>
            <person name="Barry K."/>
            <person name="Martinez A.T."/>
            <person name="Xiao Y."/>
            <person name="Gibbons J.G."/>
            <person name="Terashima K."/>
            <person name="Hibbett D.S."/>
            <person name="Grigoriev I.V."/>
        </authorList>
    </citation>
    <scope>NUCLEOTIDE SEQUENCE</scope>
    <source>
        <strain evidence="6">Sp2 HRB7682 ss15</strain>
    </source>
</reference>
<dbReference type="GO" id="GO:0000981">
    <property type="term" value="F:DNA-binding transcription factor activity, RNA polymerase II-specific"/>
    <property type="evidence" value="ECO:0007669"/>
    <property type="project" value="InterPro"/>
</dbReference>
<evidence type="ECO:0000256" key="1">
    <source>
        <dbReference type="ARBA" id="ARBA00004123"/>
    </source>
</evidence>
<dbReference type="CDD" id="cd00067">
    <property type="entry name" value="GAL4"/>
    <property type="match status" value="1"/>
</dbReference>
<feature type="domain" description="Zn(2)-C6 fungal-type" evidence="5">
    <location>
        <begin position="37"/>
        <end position="66"/>
    </location>
</feature>
<dbReference type="PROSITE" id="PS50048">
    <property type="entry name" value="ZN2_CY6_FUNGAL_2"/>
    <property type="match status" value="1"/>
</dbReference>
<dbReference type="GO" id="GO:0005634">
    <property type="term" value="C:nucleus"/>
    <property type="evidence" value="ECO:0007669"/>
    <property type="project" value="UniProtKB-SubCell"/>
</dbReference>
<dbReference type="Proteomes" id="UP001150238">
    <property type="component" value="Unassembled WGS sequence"/>
</dbReference>
<dbReference type="Pfam" id="PF04082">
    <property type="entry name" value="Fungal_trans"/>
    <property type="match status" value="1"/>
</dbReference>
<organism evidence="6 7">
    <name type="scientific">Lentinula lateritia</name>
    <dbReference type="NCBI Taxonomy" id="40482"/>
    <lineage>
        <taxon>Eukaryota</taxon>
        <taxon>Fungi</taxon>
        <taxon>Dikarya</taxon>
        <taxon>Basidiomycota</taxon>
        <taxon>Agaricomycotina</taxon>
        <taxon>Agaricomycetes</taxon>
        <taxon>Agaricomycetidae</taxon>
        <taxon>Agaricales</taxon>
        <taxon>Marasmiineae</taxon>
        <taxon>Omphalotaceae</taxon>
        <taxon>Lentinula</taxon>
    </lineage>
</organism>
<feature type="region of interest" description="Disordered" evidence="4">
    <location>
        <begin position="1"/>
        <end position="23"/>
    </location>
</feature>
<dbReference type="GO" id="GO:0003677">
    <property type="term" value="F:DNA binding"/>
    <property type="evidence" value="ECO:0007669"/>
    <property type="project" value="InterPro"/>
</dbReference>
<evidence type="ECO:0000313" key="6">
    <source>
        <dbReference type="EMBL" id="KAJ4496104.1"/>
    </source>
</evidence>
<dbReference type="CDD" id="cd12148">
    <property type="entry name" value="fungal_TF_MHR"/>
    <property type="match status" value="1"/>
</dbReference>
<reference evidence="6" key="2">
    <citation type="journal article" date="2023" name="Proc. Natl. Acad. Sci. U.S.A.">
        <title>A global phylogenomic analysis of the shiitake genus Lentinula.</title>
        <authorList>
            <person name="Sierra-Patev S."/>
            <person name="Min B."/>
            <person name="Naranjo-Ortiz M."/>
            <person name="Looney B."/>
            <person name="Konkel Z."/>
            <person name="Slot J.C."/>
            <person name="Sakamoto Y."/>
            <person name="Steenwyk J.L."/>
            <person name="Rokas A."/>
            <person name="Carro J."/>
            <person name="Camarero S."/>
            <person name="Ferreira P."/>
            <person name="Molpeceres G."/>
            <person name="Ruiz-Duenas F.J."/>
            <person name="Serrano A."/>
            <person name="Henrissat B."/>
            <person name="Drula E."/>
            <person name="Hughes K.W."/>
            <person name="Mata J.L."/>
            <person name="Ishikawa N.K."/>
            <person name="Vargas-Isla R."/>
            <person name="Ushijima S."/>
            <person name="Smith C.A."/>
            <person name="Donoghue J."/>
            <person name="Ahrendt S."/>
            <person name="Andreopoulos W."/>
            <person name="He G."/>
            <person name="LaButti K."/>
            <person name="Lipzen A."/>
            <person name="Ng V."/>
            <person name="Riley R."/>
            <person name="Sandor L."/>
            <person name="Barry K."/>
            <person name="Martinez A.T."/>
            <person name="Xiao Y."/>
            <person name="Gibbons J.G."/>
            <person name="Terashima K."/>
            <person name="Grigoriev I.V."/>
            <person name="Hibbett D."/>
        </authorList>
    </citation>
    <scope>NUCLEOTIDE SEQUENCE</scope>
    <source>
        <strain evidence="6">Sp2 HRB7682 ss15</strain>
    </source>
</reference>
<comment type="subcellular location">
    <subcellularLocation>
        <location evidence="1">Nucleus</location>
    </subcellularLocation>
</comment>
<evidence type="ECO:0000259" key="5">
    <source>
        <dbReference type="PROSITE" id="PS50048"/>
    </source>
</evidence>
<keyword evidence="2" id="KW-0479">Metal-binding</keyword>
<accession>A0A9W9E1T3</accession>
<feature type="compositionally biased region" description="Low complexity" evidence="4">
    <location>
        <begin position="866"/>
        <end position="886"/>
    </location>
</feature>
<dbReference type="InterPro" id="IPR001138">
    <property type="entry name" value="Zn2Cys6_DnaBD"/>
</dbReference>
<proteinExistence type="predicted"/>
<dbReference type="Gene3D" id="4.10.240.10">
    <property type="entry name" value="Zn(2)-C6 fungal-type DNA-binding domain"/>
    <property type="match status" value="1"/>
</dbReference>
<name>A0A9W9E1T3_9AGAR</name>
<feature type="region of interest" description="Disordered" evidence="4">
    <location>
        <begin position="330"/>
        <end position="362"/>
    </location>
</feature>
<feature type="compositionally biased region" description="Polar residues" evidence="4">
    <location>
        <begin position="887"/>
        <end position="902"/>
    </location>
</feature>
<dbReference type="InterPro" id="IPR036864">
    <property type="entry name" value="Zn2-C6_fun-type_DNA-bd_sf"/>
</dbReference>
<feature type="compositionally biased region" description="Polar residues" evidence="4">
    <location>
        <begin position="352"/>
        <end position="362"/>
    </location>
</feature>
<dbReference type="InterPro" id="IPR050613">
    <property type="entry name" value="Sec_Metabolite_Reg"/>
</dbReference>
<dbReference type="AlphaFoldDB" id="A0A9W9E1T3"/>
<sequence>MPTAASSAKAPSRRKEKNLSSEELKDIEQKRLKGELSCAECRRLKLRCDKKLPCSSCRRRGCESICPCGTLEAGVGTRFILASTNQLHSKISLMSSRIRALEDALAIFQASVSSERHPLLEDELLKIKFGSEVKDSEDEPVILDSQGKKSTTAGVTTSLNRSVDTTTLDAFGTLTLGEEGEMKYFGRSAGSETLILAGEKYVDFDEESVARLGSNRDHTQGESDLPDGSADTTTFPPIVSQTISPAHALSFTEDDKDALPSEVYALAVDYDQGAQSQSPLTVSDLLHHLPTYSRTQTLAQSYFDHASLFFRAMKKDELFSTVLPLLYPSSPSSSAMTSNTPPTTGSNPSETQTSMTTSFEGLSSRQLPSPHLLSAIFFILALGSFFDLSASVRKYVPESQMWFELGRKALICSRGAQHLVVENVHLPERHLTFEDDIHPSNATHPKTGKNSTSTFAAPPSSADDTVRALGLMATYCSMSGKKYARDSAWCGMSLAAKVAQGNRDPARWHMDPVTVQRRRALWWEVCTSDISHSVALGRPPSIHLSFVDCEFPTDEEATLSDTEGEVMGFWRMKYTFAKEGFTPVISTTLTAKSPTYSTIMDLDRKIRELSLPPGFKPYVSLYEDGPDIYHDSHLALRDFYASQHRTVTMLYLHRSFFAHAMLTHPSNPLMSPFALSFLAAYRAASVIIKAAVHFYDRCPAVVPRVWFLTYHVFSAAMTVGTVVKRSPNSSIAKSALNDLGQALNLFEKCASSSHRNRIAYTLLRRLKENADRAYTQYLTKAKGSVSASISKTTAANDTSSSTSTSSQVVGDAQGELDPSSFSKTPIGTDDNELAIWGGKTSLLNGLGKKKKVKTKDTQNTSSLNGSSPDVSPTSVSSSPTQQLSVPHSSRSGGEETNVNTNSFPPPPASFHSDNSWNDAIDAQMDFDANIDLSLMLAMNSTTAFPSEMPSQSSSTTMDVNMTDSLLSDFGDVDFGFKLGVGFGAGTTGSRGLLMDMTLEDIGPVGHDQPASSYHRPEHSTSEAAASENQLVLMEYLSETAHPTPAPLLPGGPFSYNHNGTNPNATMNTNTSLPWTNSDIFALSARQFNAASGSNTGVELGVGETGTRGRESDSSIADLYYRFLNYLASKEGAQNSAGPAISTPLTTSTMSIFPNSTSSSWTGSSVGPFPIPSGEDHNMFFESLMGSGPPFGTDQENNIGSYSHRLDPSSPLWNLNLDMDNASTSDPAWTAFMRDLAKSASEGL</sequence>
<keyword evidence="3" id="KW-0539">Nucleus</keyword>
<dbReference type="SUPFAM" id="SSF57701">
    <property type="entry name" value="Zn2/Cys6 DNA-binding domain"/>
    <property type="match status" value="1"/>
</dbReference>
<feature type="region of interest" description="Disordered" evidence="4">
    <location>
        <begin position="847"/>
        <end position="916"/>
    </location>
</feature>